<dbReference type="AlphaFoldDB" id="A0A2R3QE77"/>
<dbReference type="OrthoDB" id="5296388at2"/>
<keyword evidence="9" id="KW-0564">Palmitate</keyword>
<dbReference type="Gene3D" id="2.50.20.10">
    <property type="entry name" value="Lipoprotein localisation LolA/LolB/LppX"/>
    <property type="match status" value="1"/>
</dbReference>
<keyword evidence="5" id="KW-0813">Transport</keyword>
<evidence type="ECO:0000256" key="6">
    <source>
        <dbReference type="ARBA" id="ARBA00022729"/>
    </source>
</evidence>
<evidence type="ECO:0000256" key="1">
    <source>
        <dbReference type="ARBA" id="ARBA00004459"/>
    </source>
</evidence>
<dbReference type="EMBL" id="CP027667">
    <property type="protein sequence ID" value="AVO50096.1"/>
    <property type="molecule type" value="Genomic_DNA"/>
</dbReference>
<dbReference type="Pfam" id="PF03550">
    <property type="entry name" value="LolB"/>
    <property type="match status" value="1"/>
</dbReference>
<keyword evidence="6" id="KW-0732">Signal</keyword>
<comment type="subunit">
    <text evidence="3">Monomer.</text>
</comment>
<evidence type="ECO:0000256" key="9">
    <source>
        <dbReference type="ARBA" id="ARBA00023139"/>
    </source>
</evidence>
<keyword evidence="7" id="KW-0653">Protein transport</keyword>
<dbReference type="SUPFAM" id="SSF89392">
    <property type="entry name" value="Prokaryotic lipoproteins and lipoprotein localization factors"/>
    <property type="match status" value="1"/>
</dbReference>
<keyword evidence="10" id="KW-0143">Chaperone</keyword>
<comment type="similarity">
    <text evidence="2">Belongs to the LolB family.</text>
</comment>
<comment type="subcellular location">
    <subcellularLocation>
        <location evidence="1">Cell outer membrane</location>
        <topology evidence="1">Lipid-anchor</topology>
    </subcellularLocation>
</comment>
<evidence type="ECO:0000313" key="13">
    <source>
        <dbReference type="EMBL" id="AVO50096.1"/>
    </source>
</evidence>
<proteinExistence type="inferred from homology"/>
<dbReference type="Proteomes" id="UP000237925">
    <property type="component" value="Chromosome"/>
</dbReference>
<dbReference type="InterPro" id="IPR029046">
    <property type="entry name" value="LolA/LolB/LppX"/>
</dbReference>
<dbReference type="KEGG" id="mela:C6568_13170"/>
<keyword evidence="11" id="KW-0998">Cell outer membrane</keyword>
<name>A0A2R3QE77_9BURK</name>
<organism evidence="13 14">
    <name type="scientific">Melaminivora suipulveris</name>
    <dbReference type="NCBI Taxonomy" id="2109913"/>
    <lineage>
        <taxon>Bacteria</taxon>
        <taxon>Pseudomonadati</taxon>
        <taxon>Pseudomonadota</taxon>
        <taxon>Betaproteobacteria</taxon>
        <taxon>Burkholderiales</taxon>
        <taxon>Comamonadaceae</taxon>
        <taxon>Melaminivora</taxon>
    </lineage>
</organism>
<sequence>MAAPSRRRWLGLLAAGGTALLSGCAQPPRAASDAQRGDFWSGRLAVQVEGDAARSFSAGFTLAGSASAGSLLLYTPLGNALAELRWTPQHAVLKQGDRERSSTSLQQLARDLTGVDLPIEALFAWLHGDAVQAAGWQADLSRLQDGRLVASRHAPEPQATLRVVLER</sequence>
<evidence type="ECO:0000256" key="7">
    <source>
        <dbReference type="ARBA" id="ARBA00022927"/>
    </source>
</evidence>
<evidence type="ECO:0000256" key="8">
    <source>
        <dbReference type="ARBA" id="ARBA00023136"/>
    </source>
</evidence>
<evidence type="ECO:0000256" key="10">
    <source>
        <dbReference type="ARBA" id="ARBA00023186"/>
    </source>
</evidence>
<evidence type="ECO:0000256" key="5">
    <source>
        <dbReference type="ARBA" id="ARBA00022448"/>
    </source>
</evidence>
<evidence type="ECO:0000313" key="14">
    <source>
        <dbReference type="Proteomes" id="UP000237925"/>
    </source>
</evidence>
<dbReference type="GO" id="GO:0015031">
    <property type="term" value="P:protein transport"/>
    <property type="evidence" value="ECO:0007669"/>
    <property type="project" value="UniProtKB-KW"/>
</dbReference>
<accession>A0A2R3QE77</accession>
<evidence type="ECO:0000256" key="11">
    <source>
        <dbReference type="ARBA" id="ARBA00023237"/>
    </source>
</evidence>
<evidence type="ECO:0000256" key="3">
    <source>
        <dbReference type="ARBA" id="ARBA00011245"/>
    </source>
</evidence>
<gene>
    <name evidence="13" type="ORF">C6568_13170</name>
</gene>
<evidence type="ECO:0000256" key="4">
    <source>
        <dbReference type="ARBA" id="ARBA00016202"/>
    </source>
</evidence>
<evidence type="ECO:0000256" key="2">
    <source>
        <dbReference type="ARBA" id="ARBA00009696"/>
    </source>
</evidence>
<keyword evidence="8" id="KW-0472">Membrane</keyword>
<dbReference type="PROSITE" id="PS51318">
    <property type="entry name" value="TAT"/>
    <property type="match status" value="1"/>
</dbReference>
<dbReference type="InterPro" id="IPR004565">
    <property type="entry name" value="OM_lipoprot_LolB"/>
</dbReference>
<keyword evidence="14" id="KW-1185">Reference proteome</keyword>
<keyword evidence="12" id="KW-0449">Lipoprotein</keyword>
<dbReference type="InterPro" id="IPR006311">
    <property type="entry name" value="TAT_signal"/>
</dbReference>
<evidence type="ECO:0000256" key="12">
    <source>
        <dbReference type="ARBA" id="ARBA00023288"/>
    </source>
</evidence>
<dbReference type="PROSITE" id="PS51257">
    <property type="entry name" value="PROKAR_LIPOPROTEIN"/>
    <property type="match status" value="1"/>
</dbReference>
<reference evidence="13 14" key="1">
    <citation type="submission" date="2018-03" db="EMBL/GenBank/DDBJ databases">
        <title>Genome sequencing of Melaminivora sp.</title>
        <authorList>
            <person name="Kim S.-J."/>
            <person name="Heo J."/>
            <person name="Ahn J.-H."/>
            <person name="Kwon S.-W."/>
        </authorList>
    </citation>
    <scope>NUCLEOTIDE SEQUENCE [LARGE SCALE GENOMIC DNA]</scope>
    <source>
        <strain evidence="13 14">SC2-9</strain>
    </source>
</reference>
<dbReference type="GO" id="GO:0009279">
    <property type="term" value="C:cell outer membrane"/>
    <property type="evidence" value="ECO:0007669"/>
    <property type="project" value="UniProtKB-SubCell"/>
</dbReference>
<protein>
    <recommendedName>
        <fullName evidence="4">Outer-membrane lipoprotein LolB</fullName>
    </recommendedName>
</protein>